<feature type="signal peptide" evidence="2">
    <location>
        <begin position="1"/>
        <end position="21"/>
    </location>
</feature>
<sequence>MRKLLFSAAILSFAGITAISASNHEVQTVRAGFAQDTTDTATSTPATPADTTTTAGSDTTSAK</sequence>
<organism evidence="3 4">
    <name type="scientific">Arcticibacter pallidicorallinus</name>
    <dbReference type="NCBI Taxonomy" id="1259464"/>
    <lineage>
        <taxon>Bacteria</taxon>
        <taxon>Pseudomonadati</taxon>
        <taxon>Bacteroidota</taxon>
        <taxon>Sphingobacteriia</taxon>
        <taxon>Sphingobacteriales</taxon>
        <taxon>Sphingobacteriaceae</taxon>
        <taxon>Arcticibacter</taxon>
    </lineage>
</organism>
<feature type="region of interest" description="Disordered" evidence="1">
    <location>
        <begin position="35"/>
        <end position="63"/>
    </location>
</feature>
<dbReference type="EMBL" id="PVTH01000001">
    <property type="protein sequence ID" value="PRY55362.1"/>
    <property type="molecule type" value="Genomic_DNA"/>
</dbReference>
<keyword evidence="2" id="KW-0732">Signal</keyword>
<evidence type="ECO:0000256" key="1">
    <source>
        <dbReference type="SAM" id="MobiDB-lite"/>
    </source>
</evidence>
<dbReference type="Proteomes" id="UP000238034">
    <property type="component" value="Unassembled WGS sequence"/>
</dbReference>
<keyword evidence="4" id="KW-1185">Reference proteome</keyword>
<protein>
    <submittedName>
        <fullName evidence="3">Uncharacterized protein</fullName>
    </submittedName>
</protein>
<name>A0A2T0UBU0_9SPHI</name>
<feature type="chain" id="PRO_5015784804" evidence="2">
    <location>
        <begin position="22"/>
        <end position="63"/>
    </location>
</feature>
<accession>A0A2T0UBU0</accession>
<feature type="compositionally biased region" description="Low complexity" evidence="1">
    <location>
        <begin position="36"/>
        <end position="63"/>
    </location>
</feature>
<reference evidence="3 4" key="1">
    <citation type="submission" date="2018-03" db="EMBL/GenBank/DDBJ databases">
        <title>Genomic Encyclopedia of Type Strains, Phase III (KMG-III): the genomes of soil and plant-associated and newly described type strains.</title>
        <authorList>
            <person name="Whitman W."/>
        </authorList>
    </citation>
    <scope>NUCLEOTIDE SEQUENCE [LARGE SCALE GENOMIC DNA]</scope>
    <source>
        <strain evidence="3 4">CGMCC 1.9313</strain>
    </source>
</reference>
<gene>
    <name evidence="3" type="ORF">B0I27_101331</name>
</gene>
<dbReference type="AlphaFoldDB" id="A0A2T0UBU0"/>
<proteinExistence type="predicted"/>
<evidence type="ECO:0000313" key="3">
    <source>
        <dbReference type="EMBL" id="PRY55362.1"/>
    </source>
</evidence>
<comment type="caution">
    <text evidence="3">The sequence shown here is derived from an EMBL/GenBank/DDBJ whole genome shotgun (WGS) entry which is preliminary data.</text>
</comment>
<evidence type="ECO:0000256" key="2">
    <source>
        <dbReference type="SAM" id="SignalP"/>
    </source>
</evidence>
<evidence type="ECO:0000313" key="4">
    <source>
        <dbReference type="Proteomes" id="UP000238034"/>
    </source>
</evidence>
<dbReference type="RefSeq" id="WP_146133074.1">
    <property type="nucleotide sequence ID" value="NZ_PVTH01000001.1"/>
</dbReference>